<dbReference type="GO" id="GO:0008643">
    <property type="term" value="P:carbohydrate transport"/>
    <property type="evidence" value="ECO:0007669"/>
    <property type="project" value="InterPro"/>
</dbReference>
<protein>
    <submittedName>
        <fullName evidence="3">MFS transporter</fullName>
    </submittedName>
</protein>
<feature type="transmembrane region" description="Helical" evidence="2">
    <location>
        <begin position="223"/>
        <end position="244"/>
    </location>
</feature>
<evidence type="ECO:0000313" key="3">
    <source>
        <dbReference type="EMBL" id="ASD62612.1"/>
    </source>
</evidence>
<feature type="transmembrane region" description="Helical" evidence="2">
    <location>
        <begin position="392"/>
        <end position="412"/>
    </location>
</feature>
<comment type="similarity">
    <text evidence="1">Belongs to the sodium:galactoside symporter (TC 2.A.2) family.</text>
</comment>
<dbReference type="GO" id="GO:0015293">
    <property type="term" value="F:symporter activity"/>
    <property type="evidence" value="ECO:0007669"/>
    <property type="project" value="InterPro"/>
</dbReference>
<dbReference type="Gene3D" id="1.20.1250.20">
    <property type="entry name" value="MFS general substrate transporter like domains"/>
    <property type="match status" value="2"/>
</dbReference>
<feature type="transmembrane region" description="Helical" evidence="2">
    <location>
        <begin position="256"/>
        <end position="277"/>
    </location>
</feature>
<feature type="transmembrane region" description="Helical" evidence="2">
    <location>
        <begin position="72"/>
        <end position="90"/>
    </location>
</feature>
<feature type="transmembrane region" description="Helical" evidence="2">
    <location>
        <begin position="102"/>
        <end position="128"/>
    </location>
</feature>
<evidence type="ECO:0000256" key="2">
    <source>
        <dbReference type="SAM" id="Phobius"/>
    </source>
</evidence>
<feature type="transmembrane region" description="Helical" evidence="2">
    <location>
        <begin position="174"/>
        <end position="194"/>
    </location>
</feature>
<evidence type="ECO:0000313" key="4">
    <source>
        <dbReference type="Proteomes" id="UP000197003"/>
    </source>
</evidence>
<evidence type="ECO:0000256" key="1">
    <source>
        <dbReference type="ARBA" id="ARBA00009617"/>
    </source>
</evidence>
<organism evidence="3 4">
    <name type="scientific">Bdellovibrio bacteriovorus</name>
    <dbReference type="NCBI Taxonomy" id="959"/>
    <lineage>
        <taxon>Bacteria</taxon>
        <taxon>Pseudomonadati</taxon>
        <taxon>Bdellovibrionota</taxon>
        <taxon>Bdellovibrionia</taxon>
        <taxon>Bdellovibrionales</taxon>
        <taxon>Pseudobdellovibrionaceae</taxon>
        <taxon>Bdellovibrio</taxon>
    </lineage>
</organism>
<keyword evidence="2" id="KW-0812">Transmembrane</keyword>
<dbReference type="OrthoDB" id="5298281at2"/>
<feature type="transmembrane region" description="Helical" evidence="2">
    <location>
        <begin position="351"/>
        <end position="372"/>
    </location>
</feature>
<dbReference type="GO" id="GO:0005886">
    <property type="term" value="C:plasma membrane"/>
    <property type="evidence" value="ECO:0007669"/>
    <property type="project" value="TreeGrafter"/>
</dbReference>
<dbReference type="PANTHER" id="PTHR11328:SF24">
    <property type="entry name" value="MAJOR FACILITATOR SUPERFAMILY (MFS) PROFILE DOMAIN-CONTAINING PROTEIN"/>
    <property type="match status" value="1"/>
</dbReference>
<dbReference type="SUPFAM" id="SSF103473">
    <property type="entry name" value="MFS general substrate transporter"/>
    <property type="match status" value="1"/>
</dbReference>
<feature type="transmembrane region" description="Helical" evidence="2">
    <location>
        <begin position="38"/>
        <end position="60"/>
    </location>
</feature>
<dbReference type="EMBL" id="CP020946">
    <property type="protein sequence ID" value="ASD62612.1"/>
    <property type="molecule type" value="Genomic_DNA"/>
</dbReference>
<dbReference type="InterPro" id="IPR036259">
    <property type="entry name" value="MFS_trans_sf"/>
</dbReference>
<dbReference type="InterPro" id="IPR039672">
    <property type="entry name" value="MFS_2"/>
</dbReference>
<dbReference type="AlphaFoldDB" id="A0A1Z3N562"/>
<gene>
    <name evidence="3" type="ORF">B9G79_03010</name>
</gene>
<dbReference type="RefSeq" id="WP_088564239.1">
    <property type="nucleotide sequence ID" value="NZ_CP020946.1"/>
</dbReference>
<sequence length="422" mass="46984">MKGFGYGFAELGINCVEIFLRLHLLVFYTQEVGLNSSLAGLALGLAIFWDAVIDPVIGYYSDRVRFKRGERYSFLPWGLVFLCVSIMGLLNPPPMESMNAKFFYLLGFSLLVNTAYTCLSVPYSALVGDLAEDSRERSKLIGWRLAFGNIGAIFGIAVPGYFLIARESKPYAQTAWMIVLLLCVGTLVSWYTALRYNRPARQGQGQVKFSLFQPLKNRSFMPLLAAYFVANIGLTFNSSVALYFYREALEFSEKEITAVLLLFLLSFTVAIPGWLFLVRYVPKRRALMWGVFILGMVSSFIYPMLPPEQVGWALLWASGVGGVLVGSAVLLESLLTDIVKAEEERTGRDELGLYFGVWKMIGKISRGLALAVTGQILTWALTEQSELTHFRLGLAFGPLVGSLFILAVLLLWKLSNGRPAVK</sequence>
<keyword evidence="2" id="KW-0472">Membrane</keyword>
<dbReference type="Proteomes" id="UP000197003">
    <property type="component" value="Chromosome"/>
</dbReference>
<proteinExistence type="inferred from homology"/>
<keyword evidence="2" id="KW-1133">Transmembrane helix</keyword>
<feature type="transmembrane region" description="Helical" evidence="2">
    <location>
        <begin position="311"/>
        <end position="331"/>
    </location>
</feature>
<name>A0A1Z3N562_BDEBC</name>
<dbReference type="Pfam" id="PF13347">
    <property type="entry name" value="MFS_2"/>
    <property type="match status" value="1"/>
</dbReference>
<reference evidence="3 4" key="1">
    <citation type="submission" date="2017-04" db="EMBL/GenBank/DDBJ databases">
        <title>Whole genome sequence of Bdellovibrio bacteriovorus strain SSB218315.</title>
        <authorList>
            <person name="Oyedara O."/>
            <person name="Rodriguez-Perez M.A."/>
        </authorList>
    </citation>
    <scope>NUCLEOTIDE SEQUENCE [LARGE SCALE GENOMIC DNA]</scope>
    <source>
        <strain evidence="3 4">SSB218315</strain>
    </source>
</reference>
<feature type="transmembrane region" description="Helical" evidence="2">
    <location>
        <begin position="286"/>
        <end position="305"/>
    </location>
</feature>
<dbReference type="PANTHER" id="PTHR11328">
    <property type="entry name" value="MAJOR FACILITATOR SUPERFAMILY DOMAIN-CONTAINING PROTEIN"/>
    <property type="match status" value="1"/>
</dbReference>
<accession>A0A1Z3N562</accession>
<feature type="transmembrane region" description="Helical" evidence="2">
    <location>
        <begin position="140"/>
        <end position="162"/>
    </location>
</feature>